<keyword evidence="6" id="KW-1185">Reference proteome</keyword>
<dbReference type="Proteomes" id="UP000297720">
    <property type="component" value="Unassembled WGS sequence"/>
</dbReference>
<evidence type="ECO:0000256" key="1">
    <source>
        <dbReference type="ARBA" id="ARBA00009477"/>
    </source>
</evidence>
<evidence type="ECO:0000313" key="7">
    <source>
        <dbReference type="Proteomes" id="UP000297914"/>
    </source>
</evidence>
<dbReference type="PANTHER" id="PTHR30469">
    <property type="entry name" value="MULTIDRUG RESISTANCE PROTEIN MDTA"/>
    <property type="match status" value="1"/>
</dbReference>
<feature type="domain" description="CusB-like beta-barrel" evidence="2">
    <location>
        <begin position="223"/>
        <end position="281"/>
    </location>
</feature>
<sequence>MRKLWWGGGAAVLATLALAWWLRPVATPVPLVSVDRGEVRVTVVNTRAGTIKSCRRSGLSLPGGGVVSELAVQVGDRVKQGQKLLRLWSGDLEAELARTQAQAILGRTERARSCTEAEFYRREAARLAVLLARNLTSRTLAEQAQNLADSRRLACEAASDQLGVDAAQVAQVEARLTERTLLAPFDGVVAEVNSKLGEYMTPSPPGVAMPPVIDLIDDTCLYVSAPIDEVDAARLRLGQPARVLLDAMPGRELAARITRIAPYVKELEKQARTVEVEAALEELPGDAPLLVGYSADLEVTTGRATRTLRIPASARAEDGSVLRLEGDRLVRLTPGWGLESWNWVEVTSGLAEGDRLAAQPALIQGEGPYRPEDAHE</sequence>
<gene>
    <name evidence="4" type="ORF">DRM93_06480</name>
    <name evidence="5" type="ORF">DRM94_06480</name>
</gene>
<dbReference type="RefSeq" id="WP_134695204.1">
    <property type="nucleotide sequence ID" value="NZ_QORJ01000010.1"/>
</dbReference>
<name>A0A5F0KDE5_9GAMM</name>
<dbReference type="EMBL" id="QORL01000009">
    <property type="protein sequence ID" value="TFF78134.1"/>
    <property type="molecule type" value="Genomic_DNA"/>
</dbReference>
<dbReference type="Gene3D" id="2.40.30.170">
    <property type="match status" value="1"/>
</dbReference>
<dbReference type="InterPro" id="IPR058792">
    <property type="entry name" value="Beta-barrel_RND_2"/>
</dbReference>
<evidence type="ECO:0000313" key="4">
    <source>
        <dbReference type="EMBL" id="TFF78134.1"/>
    </source>
</evidence>
<comment type="caution">
    <text evidence="5">The sequence shown here is derived from an EMBL/GenBank/DDBJ whole genome shotgun (WGS) entry which is preliminary data.</text>
</comment>
<dbReference type="AlphaFoldDB" id="A0A5F0KDE5"/>
<dbReference type="GO" id="GO:1990281">
    <property type="term" value="C:efflux pump complex"/>
    <property type="evidence" value="ECO:0007669"/>
    <property type="project" value="TreeGrafter"/>
</dbReference>
<evidence type="ECO:0000259" key="2">
    <source>
        <dbReference type="Pfam" id="PF25954"/>
    </source>
</evidence>
<accession>A0A5F0KDE5</accession>
<dbReference type="InterPro" id="IPR058647">
    <property type="entry name" value="BSH_CzcB-like"/>
</dbReference>
<dbReference type="InterPro" id="IPR006143">
    <property type="entry name" value="RND_pump_MFP"/>
</dbReference>
<evidence type="ECO:0000259" key="3">
    <source>
        <dbReference type="Pfam" id="PF25973"/>
    </source>
</evidence>
<dbReference type="PANTHER" id="PTHR30469:SF15">
    <property type="entry name" value="HLYD FAMILY OF SECRETION PROTEINS"/>
    <property type="match status" value="1"/>
</dbReference>
<dbReference type="Gene3D" id="2.40.50.100">
    <property type="match status" value="1"/>
</dbReference>
<dbReference type="GO" id="GO:0015562">
    <property type="term" value="F:efflux transmembrane transporter activity"/>
    <property type="evidence" value="ECO:0007669"/>
    <property type="project" value="TreeGrafter"/>
</dbReference>
<evidence type="ECO:0000313" key="5">
    <source>
        <dbReference type="EMBL" id="TFF82374.1"/>
    </source>
</evidence>
<proteinExistence type="inferred from homology"/>
<evidence type="ECO:0000313" key="6">
    <source>
        <dbReference type="Proteomes" id="UP000297720"/>
    </source>
</evidence>
<dbReference type="Pfam" id="PF25973">
    <property type="entry name" value="BSH_CzcB"/>
    <property type="match status" value="1"/>
</dbReference>
<dbReference type="EMBL" id="QORK01000009">
    <property type="protein sequence ID" value="TFF82374.1"/>
    <property type="molecule type" value="Genomic_DNA"/>
</dbReference>
<dbReference type="Pfam" id="PF25954">
    <property type="entry name" value="Beta-barrel_RND_2"/>
    <property type="match status" value="1"/>
</dbReference>
<dbReference type="Proteomes" id="UP000297914">
    <property type="component" value="Unassembled WGS sequence"/>
</dbReference>
<reference evidence="5 7" key="1">
    <citation type="submission" date="2018-06" db="EMBL/GenBank/DDBJ databases">
        <title>Occurrence of a novel blaKPC-2- and qnrS2- harbouring IncP6 plasmid from Aeromonas taiwanensis isolates recovered from the river sediments.</title>
        <authorList>
            <person name="Zheng B."/>
            <person name="Yu X."/>
            <person name="Xiao Y."/>
        </authorList>
    </citation>
    <scope>NUCLEOTIDE SEQUENCE [LARGE SCALE GENOMIC DNA]</scope>
    <source>
        <strain evidence="4 6">1713</strain>
        <strain evidence="5 7">198</strain>
    </source>
</reference>
<dbReference type="NCBIfam" id="TIGR01730">
    <property type="entry name" value="RND_mfp"/>
    <property type="match status" value="1"/>
</dbReference>
<dbReference type="OrthoDB" id="9806939at2"/>
<comment type="similarity">
    <text evidence="1">Belongs to the membrane fusion protein (MFP) (TC 8.A.1) family.</text>
</comment>
<feature type="domain" description="CzcB-like barrel-sandwich hybrid" evidence="3">
    <location>
        <begin position="64"/>
        <end position="201"/>
    </location>
</feature>
<organism evidence="5 7">
    <name type="scientific">Aeromonas taiwanensis</name>
    <dbReference type="NCBI Taxonomy" id="633417"/>
    <lineage>
        <taxon>Bacteria</taxon>
        <taxon>Pseudomonadati</taxon>
        <taxon>Pseudomonadota</taxon>
        <taxon>Gammaproteobacteria</taxon>
        <taxon>Aeromonadales</taxon>
        <taxon>Aeromonadaceae</taxon>
        <taxon>Aeromonas</taxon>
    </lineage>
</organism>
<protein>
    <submittedName>
        <fullName evidence="5">Efflux RND transporter periplasmic adaptor subunit</fullName>
    </submittedName>
</protein>
<dbReference type="SUPFAM" id="SSF111369">
    <property type="entry name" value="HlyD-like secretion proteins"/>
    <property type="match status" value="1"/>
</dbReference>